<feature type="chain" id="PRO_5030609667" evidence="2">
    <location>
        <begin position="19"/>
        <end position="193"/>
    </location>
</feature>
<keyword evidence="2" id="KW-0732">Signal</keyword>
<evidence type="ECO:0000256" key="1">
    <source>
        <dbReference type="ARBA" id="ARBA00008918"/>
    </source>
</evidence>
<accession>A0A7X2LSC3</accession>
<proteinExistence type="inferred from homology"/>
<dbReference type="InterPro" id="IPR005031">
    <property type="entry name" value="COQ10_START"/>
</dbReference>
<dbReference type="Proteomes" id="UP000446768">
    <property type="component" value="Unassembled WGS sequence"/>
</dbReference>
<evidence type="ECO:0000259" key="3">
    <source>
        <dbReference type="Pfam" id="PF03364"/>
    </source>
</evidence>
<gene>
    <name evidence="4" type="ORF">GJ700_02815</name>
</gene>
<dbReference type="PANTHER" id="PTHR34060">
    <property type="entry name" value="POLYKETIDE CYCLASE / DEHYDRASE AND LIPID TRANSPORT PROTEIN"/>
    <property type="match status" value="1"/>
</dbReference>
<feature type="signal peptide" evidence="2">
    <location>
        <begin position="1"/>
        <end position="18"/>
    </location>
</feature>
<evidence type="ECO:0000256" key="2">
    <source>
        <dbReference type="SAM" id="SignalP"/>
    </source>
</evidence>
<dbReference type="SUPFAM" id="SSF55961">
    <property type="entry name" value="Bet v1-like"/>
    <property type="match status" value="1"/>
</dbReference>
<comment type="similarity">
    <text evidence="1">Belongs to the ribosome association toxin RatA family.</text>
</comment>
<feature type="domain" description="Coenzyme Q-binding protein COQ10 START" evidence="3">
    <location>
        <begin position="51"/>
        <end position="179"/>
    </location>
</feature>
<comment type="caution">
    <text evidence="4">The sequence shown here is derived from an EMBL/GenBank/DDBJ whole genome shotgun (WGS) entry which is preliminary data.</text>
</comment>
<dbReference type="AlphaFoldDB" id="A0A7X2LSC3"/>
<dbReference type="Gene3D" id="3.30.530.20">
    <property type="match status" value="1"/>
</dbReference>
<organism evidence="4 5">
    <name type="scientific">Pseudoduganella rivuli</name>
    <dbReference type="NCBI Taxonomy" id="2666085"/>
    <lineage>
        <taxon>Bacteria</taxon>
        <taxon>Pseudomonadati</taxon>
        <taxon>Pseudomonadota</taxon>
        <taxon>Betaproteobacteria</taxon>
        <taxon>Burkholderiales</taxon>
        <taxon>Oxalobacteraceae</taxon>
        <taxon>Telluria group</taxon>
        <taxon>Pseudoduganella</taxon>
    </lineage>
</organism>
<evidence type="ECO:0000313" key="4">
    <source>
        <dbReference type="EMBL" id="MRV70649.1"/>
    </source>
</evidence>
<dbReference type="Pfam" id="PF03364">
    <property type="entry name" value="Polyketide_cyc"/>
    <property type="match status" value="1"/>
</dbReference>
<protein>
    <submittedName>
        <fullName evidence="4">Cyclase/dehydrase</fullName>
    </submittedName>
</protein>
<dbReference type="InterPro" id="IPR023393">
    <property type="entry name" value="START-like_dom_sf"/>
</dbReference>
<evidence type="ECO:0000313" key="5">
    <source>
        <dbReference type="Proteomes" id="UP000446768"/>
    </source>
</evidence>
<dbReference type="RefSeq" id="WP_154371150.1">
    <property type="nucleotide sequence ID" value="NZ_WKJJ01000002.1"/>
</dbReference>
<keyword evidence="5" id="KW-1185">Reference proteome</keyword>
<name>A0A7X2LSC3_9BURK</name>
<dbReference type="EMBL" id="WKJJ01000002">
    <property type="protein sequence ID" value="MRV70649.1"/>
    <property type="molecule type" value="Genomic_DNA"/>
</dbReference>
<reference evidence="4 5" key="1">
    <citation type="submission" date="2019-11" db="EMBL/GenBank/DDBJ databases">
        <title>Novel species isolated from a subtropical stream in China.</title>
        <authorList>
            <person name="Lu H."/>
        </authorList>
    </citation>
    <scope>NUCLEOTIDE SEQUENCE [LARGE SCALE GENOMIC DNA]</scope>
    <source>
        <strain evidence="4 5">FT92W</strain>
    </source>
</reference>
<sequence length="193" mass="21557">MKRLLVMLLFGLCAHALGQPAKNDPPKLEVAVNRIHQDNLQLYEVDANGTVQAPLATVWKTLTTYEKMNEFVPDMQSCRVLSRNGNEVIIEQFGTARFLFMSKSIHLIVRAIEQPMASIEIALISGDMKHYESRWELFPLAEGGTRVVYSGKLVPNFYVPGILGTNIIRGDIERMMNAVLARIDKADGAAARN</sequence>
<dbReference type="PANTHER" id="PTHR34060:SF2">
    <property type="entry name" value="OS03G0837900 PROTEIN"/>
    <property type="match status" value="1"/>
</dbReference>